<organism evidence="1 2">
    <name type="scientific">Anaerofustis stercorihominis</name>
    <dbReference type="NCBI Taxonomy" id="214853"/>
    <lineage>
        <taxon>Bacteria</taxon>
        <taxon>Bacillati</taxon>
        <taxon>Bacillota</taxon>
        <taxon>Clostridia</taxon>
        <taxon>Eubacteriales</taxon>
        <taxon>Eubacteriaceae</taxon>
        <taxon>Anaerofustis</taxon>
    </lineage>
</organism>
<proteinExistence type="predicted"/>
<dbReference type="GeneID" id="98001219"/>
<dbReference type="EMBL" id="QUSM01000005">
    <property type="protein sequence ID" value="RGD73575.1"/>
    <property type="molecule type" value="Genomic_DNA"/>
</dbReference>
<sequence length="78" mass="9185">MKGKNNLSLLEYISFKVGCMYLSDLRCNSHLYNIQHELRSIDPYDYCLKEWNDAVNYITGKDVNFDNSEKALEFLINL</sequence>
<protein>
    <submittedName>
        <fullName evidence="1">Uncharacterized protein</fullName>
    </submittedName>
</protein>
<reference evidence="1 2" key="1">
    <citation type="submission" date="2018-08" db="EMBL/GenBank/DDBJ databases">
        <title>A genome reference for cultivated species of the human gut microbiota.</title>
        <authorList>
            <person name="Zou Y."/>
            <person name="Xue W."/>
            <person name="Luo G."/>
        </authorList>
    </citation>
    <scope>NUCLEOTIDE SEQUENCE [LARGE SCALE GENOMIC DNA]</scope>
    <source>
        <strain evidence="1 2">AM25-6</strain>
    </source>
</reference>
<dbReference type="RefSeq" id="WP_007050952.1">
    <property type="nucleotide sequence ID" value="NZ_CABKNJ010000001.1"/>
</dbReference>
<dbReference type="AlphaFoldDB" id="A0A3E3DWP2"/>
<comment type="caution">
    <text evidence="1">The sequence shown here is derived from an EMBL/GenBank/DDBJ whole genome shotgun (WGS) entry which is preliminary data.</text>
</comment>
<name>A0A3E3DWP2_9FIRM</name>
<dbReference type="Proteomes" id="UP000261212">
    <property type="component" value="Unassembled WGS sequence"/>
</dbReference>
<evidence type="ECO:0000313" key="1">
    <source>
        <dbReference type="EMBL" id="RGD73575.1"/>
    </source>
</evidence>
<accession>A0A3E3DWP2</accession>
<gene>
    <name evidence="1" type="ORF">DW687_09465</name>
</gene>
<evidence type="ECO:0000313" key="2">
    <source>
        <dbReference type="Proteomes" id="UP000261212"/>
    </source>
</evidence>